<dbReference type="Proteomes" id="UP000009183">
    <property type="component" value="Chromosome 17"/>
</dbReference>
<evidence type="ECO:0000313" key="3">
    <source>
        <dbReference type="EMBL" id="CBI14937.3"/>
    </source>
</evidence>
<sequence length="72" mass="7597">MHFGHHSLSLSSCCNLLLCLFLDQLLSLGVDASKPKSSTVQAPTVAPAEAAPNSSGGKNKFFLAKWFGFGSK</sequence>
<name>D7SHH7_VITVI</name>
<dbReference type="InParanoid" id="D7SHH7"/>
<dbReference type="EMBL" id="FN594950">
    <property type="protein sequence ID" value="CBI14937.3"/>
    <property type="molecule type" value="Genomic_DNA"/>
</dbReference>
<feature type="chain" id="PRO_5003105874" evidence="2">
    <location>
        <begin position="33"/>
        <end position="72"/>
    </location>
</feature>
<proteinExistence type="predicted"/>
<feature type="region of interest" description="Disordered" evidence="1">
    <location>
        <begin position="34"/>
        <end position="56"/>
    </location>
</feature>
<accession>D7SHH7</accession>
<gene>
    <name evidence="3" type="ordered locus">VIT_17s0000g09410</name>
</gene>
<keyword evidence="4" id="KW-1185">Reference proteome</keyword>
<reference evidence="4" key="1">
    <citation type="journal article" date="2007" name="Nature">
        <title>The grapevine genome sequence suggests ancestral hexaploidization in major angiosperm phyla.</title>
        <authorList>
            <consortium name="The French-Italian Public Consortium for Grapevine Genome Characterization."/>
            <person name="Jaillon O."/>
            <person name="Aury J.-M."/>
            <person name="Noel B."/>
            <person name="Policriti A."/>
            <person name="Clepet C."/>
            <person name="Casagrande A."/>
            <person name="Choisne N."/>
            <person name="Aubourg S."/>
            <person name="Vitulo N."/>
            <person name="Jubin C."/>
            <person name="Vezzi A."/>
            <person name="Legeai F."/>
            <person name="Hugueney P."/>
            <person name="Dasilva C."/>
            <person name="Horner D."/>
            <person name="Mica E."/>
            <person name="Jublot D."/>
            <person name="Poulain J."/>
            <person name="Bruyere C."/>
            <person name="Billault A."/>
            <person name="Segurens B."/>
            <person name="Gouyvenoux M."/>
            <person name="Ugarte E."/>
            <person name="Cattonaro F."/>
            <person name="Anthouard V."/>
            <person name="Vico V."/>
            <person name="Del Fabbro C."/>
            <person name="Alaux M."/>
            <person name="Di Gaspero G."/>
            <person name="Dumas V."/>
            <person name="Felice N."/>
            <person name="Paillard S."/>
            <person name="Juman I."/>
            <person name="Moroldo M."/>
            <person name="Scalabrin S."/>
            <person name="Canaguier A."/>
            <person name="Le Clainche I."/>
            <person name="Malacrida G."/>
            <person name="Durand E."/>
            <person name="Pesole G."/>
            <person name="Laucou V."/>
            <person name="Chatelet P."/>
            <person name="Merdinoglu D."/>
            <person name="Delledonne M."/>
            <person name="Pezzotti M."/>
            <person name="Lecharny A."/>
            <person name="Scarpelli C."/>
            <person name="Artiguenave F."/>
            <person name="Pe M.E."/>
            <person name="Valle G."/>
            <person name="Morgante M."/>
            <person name="Caboche M."/>
            <person name="Adam-Blondon A.-F."/>
            <person name="Weissenbach J."/>
            <person name="Quetier F."/>
            <person name="Wincker P."/>
        </authorList>
    </citation>
    <scope>NUCLEOTIDE SEQUENCE [LARGE SCALE GENOMIC DNA]</scope>
    <source>
        <strain evidence="4">cv. Pinot noir / PN40024</strain>
    </source>
</reference>
<evidence type="ECO:0000313" key="4">
    <source>
        <dbReference type="Proteomes" id="UP000009183"/>
    </source>
</evidence>
<evidence type="ECO:0000256" key="2">
    <source>
        <dbReference type="SAM" id="SignalP"/>
    </source>
</evidence>
<keyword evidence="2" id="KW-0732">Signal</keyword>
<dbReference type="HOGENOM" id="CLU_2727385_0_0_1"/>
<dbReference type="PaxDb" id="29760-VIT_17s0000g09410.t01"/>
<protein>
    <submittedName>
        <fullName evidence="3">Uncharacterized protein</fullName>
    </submittedName>
</protein>
<evidence type="ECO:0000256" key="1">
    <source>
        <dbReference type="SAM" id="MobiDB-lite"/>
    </source>
</evidence>
<feature type="signal peptide" evidence="2">
    <location>
        <begin position="1"/>
        <end position="32"/>
    </location>
</feature>
<dbReference type="AlphaFoldDB" id="D7SHH7"/>
<organism evidence="3 4">
    <name type="scientific">Vitis vinifera</name>
    <name type="common">Grape</name>
    <dbReference type="NCBI Taxonomy" id="29760"/>
    <lineage>
        <taxon>Eukaryota</taxon>
        <taxon>Viridiplantae</taxon>
        <taxon>Streptophyta</taxon>
        <taxon>Embryophyta</taxon>
        <taxon>Tracheophyta</taxon>
        <taxon>Spermatophyta</taxon>
        <taxon>Magnoliopsida</taxon>
        <taxon>eudicotyledons</taxon>
        <taxon>Gunneridae</taxon>
        <taxon>Pentapetalae</taxon>
        <taxon>rosids</taxon>
        <taxon>Vitales</taxon>
        <taxon>Vitaceae</taxon>
        <taxon>Viteae</taxon>
        <taxon>Vitis</taxon>
    </lineage>
</organism>